<dbReference type="PROSITE" id="PS50112">
    <property type="entry name" value="PAS"/>
    <property type="match status" value="2"/>
</dbReference>
<sequence length="865" mass="95495">MKIKAIPGSKVSPVVRATLEDMVDAVVMIDANNAITFFNSAAVKLWGLPAGEALGKDFMSLISCEDRTARPIHGSERPDLDIDQLAGASNEVSIRRLDGTMSWGSMSVSKITTAGQADYIAVVKDTTIQRLQQEQFERLSWVVNQTDAAIIATDPDGRVVYSNGAATRMLGYELDELLGRRPSEVFFGPRTNVEAGMLIRNATEQPNSLCGFRQDILVYTKTRKPLWVSIVINAVRDEAGNPVNLIGVLTDITLTKMHEELQENVLGAMVREMPTEDVARILCQEVEHIAPNLMCSVIEVSSEGRLTTLAAPSLPPSVVQRFDGLPIGPSVGSSGTAAWREEAVLVADISNDPLWEDYRETFLPLGIKAGFSYPIKAKDGTLIGVFTFYYRERGGLDVFHERLIEVAVNLCILLLQRKSNRAHIYRLAFYDNLTRLPNRAMLTIKMEQALQDAKDTGSELAVVSIDLDRFKQVNDTRGHAVGDELLGEIARRLRAAVCDGDVVGRLCSDEFILIVPRSDTYRIAYLVQRILKEIRRPVAVKGSALHTSASVGIAMYPGDGTDVETLLRHANMAMYQSKADGRSRLRFFSVEMNSAVQEQAMLEADLRAALHDGQLYLRYQPKVCGEHSQILFGVEALVRWKHPLLGEVPPARFVTMAEERALIIELDTWVLSAACRQLAKWRRCGTDIRNVAINLSASHFLDAGLPGLIARTLRAHDLPPDSLTLELTEGVMLGATTAVLATIDRIHRLGVRLSMDDFGTGYSSLGYLHRLPIDELKLDKSFVQDLEGSDVARALTASVLRIGQSLHMKVVAEGVETEAQRRFLAQHGCPVMQGYLFSKPLSPAALEKWLKTRRIRQGQSIGITG</sequence>
<dbReference type="Gene3D" id="3.30.450.40">
    <property type="match status" value="1"/>
</dbReference>
<evidence type="ECO:0000259" key="4">
    <source>
        <dbReference type="PROSITE" id="PS50887"/>
    </source>
</evidence>
<dbReference type="AlphaFoldDB" id="A0A7Y0FFZ0"/>
<dbReference type="SUPFAM" id="SSF55785">
    <property type="entry name" value="PYP-like sensor domain (PAS domain)"/>
    <property type="match status" value="2"/>
</dbReference>
<dbReference type="InterPro" id="IPR043128">
    <property type="entry name" value="Rev_trsase/Diguanyl_cyclase"/>
</dbReference>
<dbReference type="Gene3D" id="3.20.20.450">
    <property type="entry name" value="EAL domain"/>
    <property type="match status" value="1"/>
</dbReference>
<evidence type="ECO:0000259" key="3">
    <source>
        <dbReference type="PROSITE" id="PS50883"/>
    </source>
</evidence>
<dbReference type="InterPro" id="IPR052155">
    <property type="entry name" value="Biofilm_reg_signaling"/>
</dbReference>
<dbReference type="Pfam" id="PF13426">
    <property type="entry name" value="PAS_9"/>
    <property type="match status" value="1"/>
</dbReference>
<name>A0A7Y0FFZ0_9BURK</name>
<reference evidence="5 6" key="1">
    <citation type="submission" date="2020-04" db="EMBL/GenBank/DDBJ databases">
        <title>Paraburkholderia sp. G-4-1-8 isolated from soil.</title>
        <authorList>
            <person name="Dahal R.H."/>
        </authorList>
    </citation>
    <scope>NUCLEOTIDE SEQUENCE [LARGE SCALE GENOMIC DNA]</scope>
    <source>
        <strain evidence="5 6">G-4-1-8</strain>
    </source>
</reference>
<dbReference type="PANTHER" id="PTHR44757:SF2">
    <property type="entry name" value="BIOFILM ARCHITECTURE MAINTENANCE PROTEIN MBAA"/>
    <property type="match status" value="1"/>
</dbReference>
<proteinExistence type="predicted"/>
<dbReference type="InterPro" id="IPR001610">
    <property type="entry name" value="PAC"/>
</dbReference>
<dbReference type="CDD" id="cd00130">
    <property type="entry name" value="PAS"/>
    <property type="match status" value="2"/>
</dbReference>
<protein>
    <submittedName>
        <fullName evidence="5">EAL domain-containing protein</fullName>
    </submittedName>
</protein>
<dbReference type="Proteomes" id="UP000583127">
    <property type="component" value="Unassembled WGS sequence"/>
</dbReference>
<dbReference type="InterPro" id="IPR013767">
    <property type="entry name" value="PAS_fold"/>
</dbReference>
<dbReference type="NCBIfam" id="TIGR00229">
    <property type="entry name" value="sensory_box"/>
    <property type="match status" value="2"/>
</dbReference>
<dbReference type="InterPro" id="IPR003018">
    <property type="entry name" value="GAF"/>
</dbReference>
<dbReference type="NCBIfam" id="TIGR00254">
    <property type="entry name" value="GGDEF"/>
    <property type="match status" value="1"/>
</dbReference>
<dbReference type="Pfam" id="PF00990">
    <property type="entry name" value="GGDEF"/>
    <property type="match status" value="1"/>
</dbReference>
<dbReference type="GO" id="GO:0006355">
    <property type="term" value="P:regulation of DNA-templated transcription"/>
    <property type="evidence" value="ECO:0007669"/>
    <property type="project" value="InterPro"/>
</dbReference>
<dbReference type="Gene3D" id="3.30.450.20">
    <property type="entry name" value="PAS domain"/>
    <property type="match status" value="2"/>
</dbReference>
<dbReference type="PIRSF" id="PIRSF005925">
    <property type="entry name" value="Dos"/>
    <property type="match status" value="1"/>
</dbReference>
<organism evidence="5 6">
    <name type="scientific">Paraburkholderia antibiotica</name>
    <dbReference type="NCBI Taxonomy" id="2728839"/>
    <lineage>
        <taxon>Bacteria</taxon>
        <taxon>Pseudomonadati</taxon>
        <taxon>Pseudomonadota</taxon>
        <taxon>Betaproteobacteria</taxon>
        <taxon>Burkholderiales</taxon>
        <taxon>Burkholderiaceae</taxon>
        <taxon>Paraburkholderia</taxon>
    </lineage>
</organism>
<dbReference type="InterPro" id="IPR000014">
    <property type="entry name" value="PAS"/>
</dbReference>
<dbReference type="SUPFAM" id="SSF141868">
    <property type="entry name" value="EAL domain-like"/>
    <property type="match status" value="1"/>
</dbReference>
<dbReference type="InterPro" id="IPR035965">
    <property type="entry name" value="PAS-like_dom_sf"/>
</dbReference>
<dbReference type="Pfam" id="PF13185">
    <property type="entry name" value="GAF_2"/>
    <property type="match status" value="1"/>
</dbReference>
<dbReference type="InterPro" id="IPR029016">
    <property type="entry name" value="GAF-like_dom_sf"/>
</dbReference>
<dbReference type="SMART" id="SM00091">
    <property type="entry name" value="PAS"/>
    <property type="match status" value="2"/>
</dbReference>
<dbReference type="RefSeq" id="WP_169500784.1">
    <property type="nucleotide sequence ID" value="NZ_JABBFZ010000023.1"/>
</dbReference>
<dbReference type="Pfam" id="PF00563">
    <property type="entry name" value="EAL"/>
    <property type="match status" value="1"/>
</dbReference>
<dbReference type="CDD" id="cd01948">
    <property type="entry name" value="EAL"/>
    <property type="match status" value="1"/>
</dbReference>
<dbReference type="InterPro" id="IPR035919">
    <property type="entry name" value="EAL_sf"/>
</dbReference>
<feature type="domain" description="GGDEF" evidence="4">
    <location>
        <begin position="458"/>
        <end position="590"/>
    </location>
</feature>
<dbReference type="CDD" id="cd01949">
    <property type="entry name" value="GGDEF"/>
    <property type="match status" value="1"/>
</dbReference>
<feature type="domain" description="PAS" evidence="1">
    <location>
        <begin position="11"/>
        <end position="67"/>
    </location>
</feature>
<dbReference type="PROSITE" id="PS50887">
    <property type="entry name" value="GGDEF"/>
    <property type="match status" value="1"/>
</dbReference>
<evidence type="ECO:0000259" key="2">
    <source>
        <dbReference type="PROSITE" id="PS50113"/>
    </source>
</evidence>
<dbReference type="Gene3D" id="3.30.70.270">
    <property type="match status" value="1"/>
</dbReference>
<gene>
    <name evidence="5" type="ORF">HHL14_27665</name>
</gene>
<comment type="caution">
    <text evidence="5">The sequence shown here is derived from an EMBL/GenBank/DDBJ whole genome shotgun (WGS) entry which is preliminary data.</text>
</comment>
<dbReference type="InterPro" id="IPR000160">
    <property type="entry name" value="GGDEF_dom"/>
</dbReference>
<dbReference type="Pfam" id="PF00989">
    <property type="entry name" value="PAS"/>
    <property type="match status" value="1"/>
</dbReference>
<evidence type="ECO:0000313" key="6">
    <source>
        <dbReference type="Proteomes" id="UP000583127"/>
    </source>
</evidence>
<keyword evidence="6" id="KW-1185">Reference proteome</keyword>
<dbReference type="SUPFAM" id="SSF55073">
    <property type="entry name" value="Nucleotide cyclase"/>
    <property type="match status" value="1"/>
</dbReference>
<dbReference type="EMBL" id="JABBFZ010000023">
    <property type="protein sequence ID" value="NML34593.1"/>
    <property type="molecule type" value="Genomic_DNA"/>
</dbReference>
<dbReference type="InterPro" id="IPR001633">
    <property type="entry name" value="EAL_dom"/>
</dbReference>
<dbReference type="SMART" id="SM00086">
    <property type="entry name" value="PAC"/>
    <property type="match status" value="2"/>
</dbReference>
<feature type="domain" description="PAC" evidence="2">
    <location>
        <begin position="212"/>
        <end position="264"/>
    </location>
</feature>
<dbReference type="InterPro" id="IPR029787">
    <property type="entry name" value="Nucleotide_cyclase"/>
</dbReference>
<dbReference type="SUPFAM" id="SSF55781">
    <property type="entry name" value="GAF domain-like"/>
    <property type="match status" value="1"/>
</dbReference>
<dbReference type="PROSITE" id="PS50883">
    <property type="entry name" value="EAL"/>
    <property type="match status" value="1"/>
</dbReference>
<evidence type="ECO:0000313" key="5">
    <source>
        <dbReference type="EMBL" id="NML34593.1"/>
    </source>
</evidence>
<dbReference type="PANTHER" id="PTHR44757">
    <property type="entry name" value="DIGUANYLATE CYCLASE DGCP"/>
    <property type="match status" value="1"/>
</dbReference>
<dbReference type="SMART" id="SM00052">
    <property type="entry name" value="EAL"/>
    <property type="match status" value="1"/>
</dbReference>
<feature type="domain" description="PAS" evidence="1">
    <location>
        <begin position="135"/>
        <end position="206"/>
    </location>
</feature>
<dbReference type="InterPro" id="IPR012226">
    <property type="entry name" value="Diguanyl_cyclase/Pdiesterase"/>
</dbReference>
<dbReference type="PROSITE" id="PS50113">
    <property type="entry name" value="PAC"/>
    <property type="match status" value="1"/>
</dbReference>
<accession>A0A7Y0FFZ0</accession>
<feature type="domain" description="EAL" evidence="3">
    <location>
        <begin position="599"/>
        <end position="854"/>
    </location>
</feature>
<evidence type="ECO:0000259" key="1">
    <source>
        <dbReference type="PROSITE" id="PS50112"/>
    </source>
</evidence>
<dbReference type="InterPro" id="IPR000700">
    <property type="entry name" value="PAS-assoc_C"/>
</dbReference>
<dbReference type="SMART" id="SM00267">
    <property type="entry name" value="GGDEF"/>
    <property type="match status" value="1"/>
</dbReference>